<dbReference type="Gene3D" id="3.30.160.60">
    <property type="entry name" value="Classic Zinc Finger"/>
    <property type="match status" value="2"/>
</dbReference>
<evidence type="ECO:0000256" key="3">
    <source>
        <dbReference type="ARBA" id="ARBA00022771"/>
    </source>
</evidence>
<dbReference type="InterPro" id="IPR050329">
    <property type="entry name" value="GLI_C2H2-zinc-finger"/>
</dbReference>
<accession>A0ABD2WV24</accession>
<dbReference type="PANTHER" id="PTHR19818:SF139">
    <property type="entry name" value="PAIR-RULE PROTEIN ODD-PAIRED"/>
    <property type="match status" value="1"/>
</dbReference>
<feature type="domain" description="C2H2-type" evidence="6">
    <location>
        <begin position="195"/>
        <end position="222"/>
    </location>
</feature>
<evidence type="ECO:0000256" key="2">
    <source>
        <dbReference type="ARBA" id="ARBA00022737"/>
    </source>
</evidence>
<evidence type="ECO:0000313" key="8">
    <source>
        <dbReference type="Proteomes" id="UP001627154"/>
    </source>
</evidence>
<gene>
    <name evidence="7" type="ORF">TKK_009765</name>
</gene>
<organism evidence="7 8">
    <name type="scientific">Trichogramma kaykai</name>
    <dbReference type="NCBI Taxonomy" id="54128"/>
    <lineage>
        <taxon>Eukaryota</taxon>
        <taxon>Metazoa</taxon>
        <taxon>Ecdysozoa</taxon>
        <taxon>Arthropoda</taxon>
        <taxon>Hexapoda</taxon>
        <taxon>Insecta</taxon>
        <taxon>Pterygota</taxon>
        <taxon>Neoptera</taxon>
        <taxon>Endopterygota</taxon>
        <taxon>Hymenoptera</taxon>
        <taxon>Apocrita</taxon>
        <taxon>Proctotrupomorpha</taxon>
        <taxon>Chalcidoidea</taxon>
        <taxon>Trichogrammatidae</taxon>
        <taxon>Trichogramma</taxon>
    </lineage>
</organism>
<keyword evidence="3 5" id="KW-0863">Zinc-finger</keyword>
<evidence type="ECO:0000256" key="4">
    <source>
        <dbReference type="ARBA" id="ARBA00022833"/>
    </source>
</evidence>
<evidence type="ECO:0000313" key="7">
    <source>
        <dbReference type="EMBL" id="KAL3396356.1"/>
    </source>
</evidence>
<dbReference type="AlphaFoldDB" id="A0ABD2WV24"/>
<evidence type="ECO:0000256" key="5">
    <source>
        <dbReference type="PROSITE-ProRule" id="PRU00042"/>
    </source>
</evidence>
<evidence type="ECO:0000256" key="1">
    <source>
        <dbReference type="ARBA" id="ARBA00022723"/>
    </source>
</evidence>
<dbReference type="GO" id="GO:0045944">
    <property type="term" value="P:positive regulation of transcription by RNA polymerase II"/>
    <property type="evidence" value="ECO:0007669"/>
    <property type="project" value="UniProtKB-ARBA"/>
</dbReference>
<reference evidence="7 8" key="1">
    <citation type="journal article" date="2024" name="bioRxiv">
        <title>A reference genome for Trichogramma kaykai: A tiny desert-dwelling parasitoid wasp with competing sex-ratio distorters.</title>
        <authorList>
            <person name="Culotta J."/>
            <person name="Lindsey A.R."/>
        </authorList>
    </citation>
    <scope>NUCLEOTIDE SEQUENCE [LARGE SCALE GENOMIC DNA]</scope>
    <source>
        <strain evidence="7 8">KSX58</strain>
    </source>
</reference>
<dbReference type="PROSITE" id="PS00028">
    <property type="entry name" value="ZINC_FINGER_C2H2_1"/>
    <property type="match status" value="1"/>
</dbReference>
<keyword evidence="4" id="KW-0862">Zinc</keyword>
<keyword evidence="2" id="KW-0677">Repeat</keyword>
<dbReference type="PROSITE" id="PS50157">
    <property type="entry name" value="ZINC_FINGER_C2H2_2"/>
    <property type="match status" value="3"/>
</dbReference>
<dbReference type="GO" id="GO:0000976">
    <property type="term" value="F:transcription cis-regulatory region binding"/>
    <property type="evidence" value="ECO:0007669"/>
    <property type="project" value="UniProtKB-ARBA"/>
</dbReference>
<comment type="caution">
    <text evidence="7">The sequence shown here is derived from an EMBL/GenBank/DDBJ whole genome shotgun (WGS) entry which is preliminary data.</text>
</comment>
<keyword evidence="8" id="KW-1185">Reference proteome</keyword>
<dbReference type="GO" id="GO:0005634">
    <property type="term" value="C:nucleus"/>
    <property type="evidence" value="ECO:0007669"/>
    <property type="project" value="UniProtKB-ARBA"/>
</dbReference>
<name>A0ABD2WV24_9HYME</name>
<dbReference type="Proteomes" id="UP001627154">
    <property type="component" value="Unassembled WGS sequence"/>
</dbReference>
<feature type="domain" description="C2H2-type" evidence="6">
    <location>
        <begin position="397"/>
        <end position="425"/>
    </location>
</feature>
<dbReference type="SMART" id="SM00355">
    <property type="entry name" value="ZnF_C2H2"/>
    <property type="match status" value="7"/>
</dbReference>
<protein>
    <recommendedName>
        <fullName evidence="6">C2H2-type domain-containing protein</fullName>
    </recommendedName>
</protein>
<dbReference type="EMBL" id="JBJJXI010000072">
    <property type="protein sequence ID" value="KAL3396356.1"/>
    <property type="molecule type" value="Genomic_DNA"/>
</dbReference>
<proteinExistence type="predicted"/>
<dbReference type="InterPro" id="IPR013087">
    <property type="entry name" value="Znf_C2H2_type"/>
</dbReference>
<dbReference type="GO" id="GO:0000981">
    <property type="term" value="F:DNA-binding transcription factor activity, RNA polymerase II-specific"/>
    <property type="evidence" value="ECO:0007669"/>
    <property type="project" value="UniProtKB-ARBA"/>
</dbReference>
<dbReference type="SUPFAM" id="SSF57667">
    <property type="entry name" value="beta-beta-alpha zinc fingers"/>
    <property type="match status" value="2"/>
</dbReference>
<sequence>MENDHSTREISVSINHPGIICDEFEWIILIHVNEKLFSGNIFISGKVHFHKDNCERSTSQKVYQNPKNPRYSNSEHYELISKMIALTTLNVILLLAHCVSFHFRLDPSSTFKIVMVRLKYDKNTLRFNLVPPMDASLWCVPTLETYPETTVEENERKKQVDDDRLMYCPECNTTAQYERGSGHRACPKCSTNYKFKCRRCNKLYLELAGLQNHQRDWCGGNPNYPCDLCSYKSHSKCNLEDHKQRVHGSNYEVACAYCGKPLKNQMTLKRHLKKSCKWAPPNATCRKKKTVTFKGSVQINPIPPNIASIDPVANEALMQQMRECFPEQDSSTRNASLTVYCSTCNSIMEYVARKTKRICRICHDEMRFPCPRCRRLYKEMKHLRQHMRYGCNSEPSFQCSECACKFTRKGSLVQHVKLKHTSYRHKTNDDDVDGKNIEKDDSDTEFEKLQESFARDLKSHKRVKKAVKKQQIQKAKSCSLKIELVRCDTDPKFRKSDDDSSRSSFNGNITKSIARATFTNETSRAHGDIGLSTDPSDWESSAPVFHFCIQCRFISRPTGESWIPTIKYCAHCNICMHYLCSGCDRIIDTPEVLRRHMRSRCSEPSGLPASQIYGRRSCRGCGGYFDALEEHEANCRPNQTGKCDLCDVQIGSLDELKKHIAMCHLF</sequence>
<evidence type="ECO:0000259" key="6">
    <source>
        <dbReference type="PROSITE" id="PS50157"/>
    </source>
</evidence>
<keyword evidence="1" id="KW-0479">Metal-binding</keyword>
<dbReference type="PANTHER" id="PTHR19818">
    <property type="entry name" value="ZINC FINGER PROTEIN ZIC AND GLI"/>
    <property type="match status" value="1"/>
</dbReference>
<dbReference type="InterPro" id="IPR036236">
    <property type="entry name" value="Znf_C2H2_sf"/>
</dbReference>
<dbReference type="GO" id="GO:0008270">
    <property type="term" value="F:zinc ion binding"/>
    <property type="evidence" value="ECO:0007669"/>
    <property type="project" value="UniProtKB-KW"/>
</dbReference>
<feature type="domain" description="C2H2-type" evidence="6">
    <location>
        <begin position="368"/>
        <end position="395"/>
    </location>
</feature>